<dbReference type="Pfam" id="PF00753">
    <property type="entry name" value="Lactamase_B"/>
    <property type="match status" value="1"/>
</dbReference>
<comment type="caution">
    <text evidence="7">The sequence shown here is derived from an EMBL/GenBank/DDBJ whole genome shotgun (WGS) entry which is preliminary data.</text>
</comment>
<evidence type="ECO:0000256" key="3">
    <source>
        <dbReference type="ARBA" id="ARBA00022723"/>
    </source>
</evidence>
<dbReference type="Gene3D" id="3.60.15.10">
    <property type="entry name" value="Ribonuclease Z/Hydroxyacylglutathione hydrolase-like"/>
    <property type="match status" value="1"/>
</dbReference>
<evidence type="ECO:0000256" key="2">
    <source>
        <dbReference type="ARBA" id="ARBA00007749"/>
    </source>
</evidence>
<keyword evidence="4" id="KW-0378">Hydrolase</keyword>
<keyword evidence="3" id="KW-0479">Metal-binding</keyword>
<evidence type="ECO:0000256" key="4">
    <source>
        <dbReference type="ARBA" id="ARBA00022801"/>
    </source>
</evidence>
<evidence type="ECO:0000313" key="8">
    <source>
        <dbReference type="Proteomes" id="UP000637061"/>
    </source>
</evidence>
<keyword evidence="5" id="KW-0862">Zinc</keyword>
<dbReference type="InterPro" id="IPR051013">
    <property type="entry name" value="MBL_superfamily_lactonases"/>
</dbReference>
<dbReference type="Proteomes" id="UP000637061">
    <property type="component" value="Unassembled WGS sequence"/>
</dbReference>
<sequence length="274" mass="30317">MSEIKLYAMTCGWLLAPYGLFQRGQTGELAVPIPSYLIDHPKGLVIFDTGLEQQLQYADTPEKLEAALGGFAEDVSVRFLPGENVAERLAAYGFESNKISFLVNSHLHYDHCGGNALIPNARHVLQRREWQAANNPEQIERNGYFSRHYDLGHDRLLVDGDYDLFGDGSVLLLATYGHTPGHQSLQVNVDGHSVVITSDACYLKSTLEKLILPDPKVVNDQAAMLRNYTLFNHLKGKGAIVLYGHDPEQFKLLTEGALRRVTTDNLKAAQGAGL</sequence>
<name>A0A8I1EFY0_PSEPU</name>
<comment type="cofactor">
    <cofactor evidence="1">
        <name>Zn(2+)</name>
        <dbReference type="ChEBI" id="CHEBI:29105"/>
    </cofactor>
</comment>
<dbReference type="RefSeq" id="WP_198747432.1">
    <property type="nucleotide sequence ID" value="NZ_JAEHTE010000014.1"/>
</dbReference>
<protein>
    <submittedName>
        <fullName evidence="7">N-acyl homoserine lactonase family protein</fullName>
    </submittedName>
</protein>
<gene>
    <name evidence="7" type="ORF">JEU22_14060</name>
</gene>
<evidence type="ECO:0000313" key="7">
    <source>
        <dbReference type="EMBL" id="MBI6885035.1"/>
    </source>
</evidence>
<reference evidence="7" key="1">
    <citation type="submission" date="2020-12" db="EMBL/GenBank/DDBJ databases">
        <title>Enhanced detection system for hospital associated transmission using whole genome sequencing surveillance.</title>
        <authorList>
            <person name="Harrison L.H."/>
            <person name="Van Tyne D."/>
            <person name="Marsh J.W."/>
            <person name="Griffith M.P."/>
            <person name="Snyder D.J."/>
            <person name="Cooper V.S."/>
            <person name="Mustapha M."/>
        </authorList>
    </citation>
    <scope>NUCLEOTIDE SEQUENCE</scope>
    <source>
        <strain evidence="7">PSB00042</strain>
    </source>
</reference>
<organism evidence="7 8">
    <name type="scientific">Pseudomonas putida</name>
    <name type="common">Arthrobacter siderocapsulatus</name>
    <dbReference type="NCBI Taxonomy" id="303"/>
    <lineage>
        <taxon>Bacteria</taxon>
        <taxon>Pseudomonadati</taxon>
        <taxon>Pseudomonadota</taxon>
        <taxon>Gammaproteobacteria</taxon>
        <taxon>Pseudomonadales</taxon>
        <taxon>Pseudomonadaceae</taxon>
        <taxon>Pseudomonas</taxon>
    </lineage>
</organism>
<dbReference type="CDD" id="cd07729">
    <property type="entry name" value="AHL_lactonase_MBL-fold"/>
    <property type="match status" value="1"/>
</dbReference>
<feature type="domain" description="Metallo-beta-lactamase" evidence="6">
    <location>
        <begin position="32"/>
        <end position="245"/>
    </location>
</feature>
<dbReference type="AlphaFoldDB" id="A0A8I1EFY0"/>
<dbReference type="GO" id="GO:0016787">
    <property type="term" value="F:hydrolase activity"/>
    <property type="evidence" value="ECO:0007669"/>
    <property type="project" value="UniProtKB-KW"/>
</dbReference>
<comment type="similarity">
    <text evidence="2">Belongs to the metallo-beta-lactamase superfamily.</text>
</comment>
<evidence type="ECO:0000256" key="1">
    <source>
        <dbReference type="ARBA" id="ARBA00001947"/>
    </source>
</evidence>
<dbReference type="SMART" id="SM00849">
    <property type="entry name" value="Lactamase_B"/>
    <property type="match status" value="1"/>
</dbReference>
<proteinExistence type="inferred from homology"/>
<accession>A0A8I1EFY0</accession>
<dbReference type="EMBL" id="JAEHTE010000014">
    <property type="protein sequence ID" value="MBI6885035.1"/>
    <property type="molecule type" value="Genomic_DNA"/>
</dbReference>
<dbReference type="InterPro" id="IPR036866">
    <property type="entry name" value="RibonucZ/Hydroxyglut_hydro"/>
</dbReference>
<dbReference type="PANTHER" id="PTHR42978">
    <property type="entry name" value="QUORUM-QUENCHING LACTONASE YTNP-RELATED-RELATED"/>
    <property type="match status" value="1"/>
</dbReference>
<evidence type="ECO:0000259" key="6">
    <source>
        <dbReference type="SMART" id="SM00849"/>
    </source>
</evidence>
<dbReference type="PANTHER" id="PTHR42978:SF2">
    <property type="entry name" value="102 KBASES UNSTABLE REGION: FROM 1 TO 119443"/>
    <property type="match status" value="1"/>
</dbReference>
<dbReference type="InterPro" id="IPR001279">
    <property type="entry name" value="Metallo-B-lactamas"/>
</dbReference>
<dbReference type="GO" id="GO:0046872">
    <property type="term" value="F:metal ion binding"/>
    <property type="evidence" value="ECO:0007669"/>
    <property type="project" value="UniProtKB-KW"/>
</dbReference>
<dbReference type="SUPFAM" id="SSF56281">
    <property type="entry name" value="Metallo-hydrolase/oxidoreductase"/>
    <property type="match status" value="1"/>
</dbReference>
<evidence type="ECO:0000256" key="5">
    <source>
        <dbReference type="ARBA" id="ARBA00022833"/>
    </source>
</evidence>